<evidence type="ECO:0000256" key="3">
    <source>
        <dbReference type="ARBA" id="ARBA00022692"/>
    </source>
</evidence>
<evidence type="ECO:0000256" key="7">
    <source>
        <dbReference type="SAM" id="MobiDB-lite"/>
    </source>
</evidence>
<feature type="transmembrane region" description="Helical" evidence="8">
    <location>
        <begin position="174"/>
        <end position="193"/>
    </location>
</feature>
<dbReference type="InterPro" id="IPR000175">
    <property type="entry name" value="Na/ntran_symport"/>
</dbReference>
<comment type="subcellular location">
    <subcellularLocation>
        <location evidence="1">Membrane</location>
        <topology evidence="1">Multi-pass membrane protein</topology>
    </subcellularLocation>
</comment>
<feature type="compositionally biased region" description="Basic and acidic residues" evidence="7">
    <location>
        <begin position="9"/>
        <end position="22"/>
    </location>
</feature>
<feature type="transmembrane region" description="Helical" evidence="8">
    <location>
        <begin position="77"/>
        <end position="97"/>
    </location>
</feature>
<accession>A0AAD9KFW6</accession>
<evidence type="ECO:0000256" key="1">
    <source>
        <dbReference type="ARBA" id="ARBA00004141"/>
    </source>
</evidence>
<dbReference type="EMBL" id="JAODUP010000003">
    <property type="protein sequence ID" value="KAK2170444.1"/>
    <property type="molecule type" value="Genomic_DNA"/>
</dbReference>
<dbReference type="PROSITE" id="PS50267">
    <property type="entry name" value="NA_NEUROTRAN_SYMP_3"/>
    <property type="match status" value="1"/>
</dbReference>
<dbReference type="SUPFAM" id="SSF161070">
    <property type="entry name" value="SNF-like"/>
    <property type="match status" value="1"/>
</dbReference>
<name>A0AAD9KFW6_9ANNE</name>
<evidence type="ECO:0000256" key="4">
    <source>
        <dbReference type="ARBA" id="ARBA00022989"/>
    </source>
</evidence>
<keyword evidence="4 8" id="KW-1133">Transmembrane helix</keyword>
<dbReference type="PRINTS" id="PR00176">
    <property type="entry name" value="NANEUSMPORT"/>
</dbReference>
<keyword evidence="10" id="KW-1185">Reference proteome</keyword>
<feature type="transmembrane region" description="Helical" evidence="8">
    <location>
        <begin position="343"/>
        <end position="365"/>
    </location>
</feature>
<dbReference type="InterPro" id="IPR037272">
    <property type="entry name" value="SNS_sf"/>
</dbReference>
<dbReference type="PANTHER" id="PTHR11616:SF240">
    <property type="entry name" value="BLOATED TUBULES, ISOFORM B-RELATED"/>
    <property type="match status" value="1"/>
</dbReference>
<keyword evidence="6" id="KW-0915">Sodium</keyword>
<evidence type="ECO:0000313" key="9">
    <source>
        <dbReference type="EMBL" id="KAK2170444.1"/>
    </source>
</evidence>
<sequence length="594" mass="66940">MTTTAWKNLDTDEGRGDDSYDDKIGGPCCPTYSKQDENHSRGNWPYGIQGSLAILGGILGSSLIMNSVPYCIRLYGLNFLAPYTVALFLLSIPLFYLEIITGQFSSRGLLSCWMVPAFKGVGVFILLVNIPHSVLQGTNAARGLYELHQGVKASLGYNITGEPMADEGTFNGTLAVALLIVWIIVAMISCFGIKAIAWLSTLLVPVYVILMIILAAMINHLIGTDEMWSRWQSANAAYNHPDTYASEVIFAALTAGLVTTGIVITYGSYNRFHNDVIKDTLFVFILKYFVDILLAVIFIGLTTYDVDRKYIRTEKIIAVKEYDWSYNVLADVFEKMSSGPSYAIAYFMMFFFMTLLHIIALLETFITSILDVLPRIFWLRPALVIEISIVLYLFSFTICSTDGAYWEMLLWRNVIMWAVHLVILLMIGCFLVYGIQTYFRHRHDVAAMTRWNIWCIPSVVPWWGATAMLLTLIPLIALGSVGQIARAYFEADRPSWSSRDFERSLSALYILVLVVTFIIQLLLAVIWKIPTDWRTMLGAAPSWMPALGKHWARVELYRDTNAYSTNNYSQMAPPAHELPTIVAPQKQPPKSFYV</sequence>
<dbReference type="Pfam" id="PF00209">
    <property type="entry name" value="SNF"/>
    <property type="match status" value="2"/>
</dbReference>
<keyword evidence="2" id="KW-0813">Transport</keyword>
<dbReference type="AlphaFoldDB" id="A0AAD9KFW6"/>
<dbReference type="Proteomes" id="UP001208570">
    <property type="component" value="Unassembled WGS sequence"/>
</dbReference>
<feature type="transmembrane region" description="Helical" evidence="8">
    <location>
        <begin position="109"/>
        <end position="130"/>
    </location>
</feature>
<feature type="transmembrane region" description="Helical" evidence="8">
    <location>
        <begin position="460"/>
        <end position="485"/>
    </location>
</feature>
<gene>
    <name evidence="9" type="ORF">LSH36_3g32039</name>
</gene>
<feature type="transmembrane region" description="Helical" evidence="8">
    <location>
        <begin position="44"/>
        <end position="65"/>
    </location>
</feature>
<evidence type="ECO:0000256" key="6">
    <source>
        <dbReference type="PIRSR" id="PIRSR600175-1"/>
    </source>
</evidence>
<feature type="transmembrane region" description="Helical" evidence="8">
    <location>
        <begin position="505"/>
        <end position="527"/>
    </location>
</feature>
<evidence type="ECO:0000256" key="5">
    <source>
        <dbReference type="ARBA" id="ARBA00023136"/>
    </source>
</evidence>
<comment type="caution">
    <text evidence="9">The sequence shown here is derived from an EMBL/GenBank/DDBJ whole genome shotgun (WGS) entry which is preliminary data.</text>
</comment>
<evidence type="ECO:0000313" key="10">
    <source>
        <dbReference type="Proteomes" id="UP001208570"/>
    </source>
</evidence>
<keyword evidence="3 8" id="KW-0812">Transmembrane</keyword>
<keyword evidence="6" id="KW-0479">Metal-binding</keyword>
<protein>
    <submittedName>
        <fullName evidence="9">Uncharacterized protein</fullName>
    </submittedName>
</protein>
<dbReference type="GO" id="GO:0005886">
    <property type="term" value="C:plasma membrane"/>
    <property type="evidence" value="ECO:0007669"/>
    <property type="project" value="TreeGrafter"/>
</dbReference>
<feature type="transmembrane region" description="Helical" evidence="8">
    <location>
        <begin position="248"/>
        <end position="269"/>
    </location>
</feature>
<dbReference type="GO" id="GO:0035725">
    <property type="term" value="P:sodium ion transmembrane transport"/>
    <property type="evidence" value="ECO:0007669"/>
    <property type="project" value="TreeGrafter"/>
</dbReference>
<organism evidence="9 10">
    <name type="scientific">Paralvinella palmiformis</name>
    <dbReference type="NCBI Taxonomy" id="53620"/>
    <lineage>
        <taxon>Eukaryota</taxon>
        <taxon>Metazoa</taxon>
        <taxon>Spiralia</taxon>
        <taxon>Lophotrochozoa</taxon>
        <taxon>Annelida</taxon>
        <taxon>Polychaeta</taxon>
        <taxon>Sedentaria</taxon>
        <taxon>Canalipalpata</taxon>
        <taxon>Terebellida</taxon>
        <taxon>Terebelliformia</taxon>
        <taxon>Alvinellidae</taxon>
        <taxon>Paralvinella</taxon>
    </lineage>
</organism>
<evidence type="ECO:0000256" key="8">
    <source>
        <dbReference type="SAM" id="Phobius"/>
    </source>
</evidence>
<feature type="transmembrane region" description="Helical" evidence="8">
    <location>
        <begin position="281"/>
        <end position="301"/>
    </location>
</feature>
<feature type="binding site" evidence="6">
    <location>
        <position position="56"/>
    </location>
    <ligand>
        <name>Na(+)</name>
        <dbReference type="ChEBI" id="CHEBI:29101"/>
        <label>1</label>
    </ligand>
</feature>
<feature type="transmembrane region" description="Helical" evidence="8">
    <location>
        <begin position="377"/>
        <end position="394"/>
    </location>
</feature>
<evidence type="ECO:0000256" key="2">
    <source>
        <dbReference type="ARBA" id="ARBA00022448"/>
    </source>
</evidence>
<keyword evidence="5 8" id="KW-0472">Membrane</keyword>
<dbReference type="PANTHER" id="PTHR11616">
    <property type="entry name" value="SODIUM/CHLORIDE DEPENDENT TRANSPORTER"/>
    <property type="match status" value="1"/>
</dbReference>
<dbReference type="GO" id="GO:0046872">
    <property type="term" value="F:metal ion binding"/>
    <property type="evidence" value="ECO:0007669"/>
    <property type="project" value="UniProtKB-KW"/>
</dbReference>
<feature type="region of interest" description="Disordered" evidence="7">
    <location>
        <begin position="1"/>
        <end position="22"/>
    </location>
</feature>
<feature type="transmembrane region" description="Helical" evidence="8">
    <location>
        <begin position="202"/>
        <end position="222"/>
    </location>
</feature>
<feature type="transmembrane region" description="Helical" evidence="8">
    <location>
        <begin position="414"/>
        <end position="439"/>
    </location>
</feature>
<reference evidence="9" key="1">
    <citation type="journal article" date="2023" name="Mol. Biol. Evol.">
        <title>Third-Generation Sequencing Reveals the Adaptive Role of the Epigenome in Three Deep-Sea Polychaetes.</title>
        <authorList>
            <person name="Perez M."/>
            <person name="Aroh O."/>
            <person name="Sun Y."/>
            <person name="Lan Y."/>
            <person name="Juniper S.K."/>
            <person name="Young C.R."/>
            <person name="Angers B."/>
            <person name="Qian P.Y."/>
        </authorList>
    </citation>
    <scope>NUCLEOTIDE SEQUENCE</scope>
    <source>
        <strain evidence="9">P08H-3</strain>
    </source>
</reference>
<proteinExistence type="predicted"/>